<dbReference type="GO" id="GO:0050076">
    <property type="term" value="F:maleate isomerase activity"/>
    <property type="evidence" value="ECO:0007669"/>
    <property type="project" value="UniProtKB-EC"/>
</dbReference>
<evidence type="ECO:0000313" key="2">
    <source>
        <dbReference type="EMBL" id="CAB3743745.1"/>
    </source>
</evidence>
<dbReference type="AlphaFoldDB" id="A0A6J5CRC1"/>
<dbReference type="GeneID" id="97045669"/>
<dbReference type="InterPro" id="IPR026286">
    <property type="entry name" value="MaiA/AMDase"/>
</dbReference>
<dbReference type="Proteomes" id="UP000494255">
    <property type="component" value="Unassembled WGS sequence"/>
</dbReference>
<dbReference type="EMBL" id="CADIKC010000017">
    <property type="protein sequence ID" value="CAB3743745.1"/>
    <property type="molecule type" value="Genomic_DNA"/>
</dbReference>
<feature type="region of interest" description="Disordered" evidence="1">
    <location>
        <begin position="1"/>
        <end position="20"/>
    </location>
</feature>
<organism evidence="2 3">
    <name type="scientific">Paraburkholderia sediminicola</name>
    <dbReference type="NCBI Taxonomy" id="458836"/>
    <lineage>
        <taxon>Bacteria</taxon>
        <taxon>Pseudomonadati</taxon>
        <taxon>Pseudomonadota</taxon>
        <taxon>Betaproteobacteria</taxon>
        <taxon>Burkholderiales</taxon>
        <taxon>Burkholderiaceae</taxon>
        <taxon>Paraburkholderia</taxon>
    </lineage>
</organism>
<name>A0A6J5CRC1_9BURK</name>
<dbReference type="InterPro" id="IPR053714">
    <property type="entry name" value="Iso_Racemase_Enz_sf"/>
</dbReference>
<proteinExistence type="predicted"/>
<evidence type="ECO:0000256" key="1">
    <source>
        <dbReference type="SAM" id="MobiDB-lite"/>
    </source>
</evidence>
<dbReference type="EC" id="5.2.1.1" evidence="2"/>
<protein>
    <submittedName>
        <fullName evidence="2">Maleate isomerase</fullName>
        <ecNumber evidence="2">5.2.1.1</ecNumber>
    </submittedName>
</protein>
<sequence>MSSESTLPHGDLHDVEGAGPHTPQVRLGVILPSVNTVAETWLHAVCPEGTSIHTARMLMPDALTPDAIEIMDREDAPRAVAQIVSCRPSVIGYACVASSIVRGAAYDRHLEGELTAQSGRPCVTAMGAISRALRVLGVRRISLVSPYASALAELERRYLEALGLEVVEERHFSISSAFDLASPSPQQICKMALASDVPTSDGMLLSCMNFRAHEVIETIEAATQKPVVTAVQALLWNSLRAAGIEGDVYRGGSLFKQRWSSPAS</sequence>
<dbReference type="RefSeq" id="WP_175054524.1">
    <property type="nucleotide sequence ID" value="NZ_CADIKC010000017.1"/>
</dbReference>
<reference evidence="2 3" key="1">
    <citation type="submission" date="2020-04" db="EMBL/GenBank/DDBJ databases">
        <authorList>
            <person name="De Canck E."/>
        </authorList>
    </citation>
    <scope>NUCLEOTIDE SEQUENCE [LARGE SCALE GENOMIC DNA]</scope>
    <source>
        <strain evidence="2 3">LMG 24238</strain>
    </source>
</reference>
<evidence type="ECO:0000313" key="3">
    <source>
        <dbReference type="Proteomes" id="UP000494255"/>
    </source>
</evidence>
<dbReference type="PANTHER" id="PTHR40267:SF1">
    <property type="entry name" value="BLR3294 PROTEIN"/>
    <property type="match status" value="1"/>
</dbReference>
<accession>A0A6J5CRC1</accession>
<gene>
    <name evidence="2" type="primary">maiA_4</name>
    <name evidence="2" type="ORF">LMG24238_07111</name>
</gene>
<dbReference type="Gene3D" id="3.40.50.12500">
    <property type="match status" value="1"/>
</dbReference>
<keyword evidence="2" id="KW-0413">Isomerase</keyword>
<dbReference type="Pfam" id="PF17645">
    <property type="entry name" value="Amdase"/>
    <property type="match status" value="1"/>
</dbReference>
<keyword evidence="3" id="KW-1185">Reference proteome</keyword>
<dbReference type="PIRSF" id="PIRSF015736">
    <property type="entry name" value="MI"/>
    <property type="match status" value="1"/>
</dbReference>
<dbReference type="PANTHER" id="PTHR40267">
    <property type="entry name" value="BLR3294 PROTEIN"/>
    <property type="match status" value="1"/>
</dbReference>